<reference evidence="1 2" key="1">
    <citation type="journal article" date="2015" name="Genome Announc.">
        <title>Draft Genome Sequences of Marine Isolates of Thalassomonas viridans and Thalassomonas actiniarum.</title>
        <authorList>
            <person name="Olonade I."/>
            <person name="van Zyl L.J."/>
            <person name="Trindade M."/>
        </authorList>
    </citation>
    <scope>NUCLEOTIDE SEQUENCE [LARGE SCALE GENOMIC DNA]</scope>
    <source>
        <strain evidence="1 2">XOM25</strain>
    </source>
</reference>
<dbReference type="Proteomes" id="UP000032352">
    <property type="component" value="Chromosome"/>
</dbReference>
<name>A0AAE9Z0S8_9GAMM</name>
<proteinExistence type="predicted"/>
<dbReference type="Gene3D" id="3.40.50.300">
    <property type="entry name" value="P-loop containing nucleotide triphosphate hydrolases"/>
    <property type="match status" value="1"/>
</dbReference>
<organism evidence="1 2">
    <name type="scientific">Thalassomonas viridans</name>
    <dbReference type="NCBI Taxonomy" id="137584"/>
    <lineage>
        <taxon>Bacteria</taxon>
        <taxon>Pseudomonadati</taxon>
        <taxon>Pseudomonadota</taxon>
        <taxon>Gammaproteobacteria</taxon>
        <taxon>Alteromonadales</taxon>
        <taxon>Colwelliaceae</taxon>
        <taxon>Thalassomonas</taxon>
    </lineage>
</organism>
<protein>
    <recommendedName>
        <fullName evidence="3">Capsular biosynthesis protein</fullName>
    </recommendedName>
</protein>
<dbReference type="InterPro" id="IPR027417">
    <property type="entry name" value="P-loop_NTPase"/>
</dbReference>
<dbReference type="AlphaFoldDB" id="A0AAE9Z0S8"/>
<dbReference type="KEGG" id="tvd:SG34_021590"/>
<accession>A0AAE9Z0S8</accession>
<dbReference type="Pfam" id="PF10364">
    <property type="entry name" value="NKWYS"/>
    <property type="match status" value="1"/>
</dbReference>
<evidence type="ECO:0000313" key="1">
    <source>
        <dbReference type="EMBL" id="WDE03939.1"/>
    </source>
</evidence>
<dbReference type="SUPFAM" id="SSF52540">
    <property type="entry name" value="P-loop containing nucleoside triphosphate hydrolases"/>
    <property type="match status" value="1"/>
</dbReference>
<dbReference type="InterPro" id="IPR018831">
    <property type="entry name" value="Uncharacterised_NKWYS"/>
</dbReference>
<reference evidence="1 2" key="2">
    <citation type="journal article" date="2022" name="Mar. Drugs">
        <title>Bioassay-Guided Fractionation Leads to the Detection of Cholic Acid Generated by the Rare Thalassomonas sp.</title>
        <authorList>
            <person name="Pheiffer F."/>
            <person name="Schneider Y.K."/>
            <person name="Hansen E.H."/>
            <person name="Andersen J.H."/>
            <person name="Isaksson J."/>
            <person name="Busche T."/>
            <person name="R C."/>
            <person name="Kalinowski J."/>
            <person name="Zyl L.V."/>
            <person name="Trindade M."/>
        </authorList>
    </citation>
    <scope>NUCLEOTIDE SEQUENCE [LARGE SCALE GENOMIC DNA]</scope>
    <source>
        <strain evidence="1 2">XOM25</strain>
    </source>
</reference>
<evidence type="ECO:0008006" key="3">
    <source>
        <dbReference type="Google" id="ProtNLM"/>
    </source>
</evidence>
<dbReference type="RefSeq" id="WP_044836575.1">
    <property type="nucleotide sequence ID" value="NZ_CP059733.1"/>
</dbReference>
<evidence type="ECO:0000313" key="2">
    <source>
        <dbReference type="Proteomes" id="UP000032352"/>
    </source>
</evidence>
<sequence length="284" mass="33723">MLIKKIKAFKSYFNAYLRLIDRYKAEDAIFIYQMGKVGSTSLEHSLVNGVHVHAFYSKNHTCPVRLQGLAKFGIRHILYRARQEFVNYLLRRTFKQRKRTKIITLVREPVARNVSMFFHDLDAYLFSAYTNCVNSRSKPLATRTQDADLLLEVFNQEFNHSYPLNWFEREFLPMTGIDIYKYPFNTDQGFVHIIQGNIELLCIRTDKLALCGDMLEQFCAQPVELLSRNVAERKWYAEVYQQFLLDYQPDKQQLNKIFNDKFSRHFFNEQELESLMVKYSRTQG</sequence>
<gene>
    <name evidence="1" type="ORF">SG34_021590</name>
</gene>
<dbReference type="EMBL" id="CP059733">
    <property type="protein sequence ID" value="WDE03939.1"/>
    <property type="molecule type" value="Genomic_DNA"/>
</dbReference>
<keyword evidence="2" id="KW-1185">Reference proteome</keyword>